<dbReference type="Proteomes" id="UP000253083">
    <property type="component" value="Unassembled WGS sequence"/>
</dbReference>
<accession>A0A395JGY9</accession>
<evidence type="ECO:0000313" key="9">
    <source>
        <dbReference type="Proteomes" id="UP000253083"/>
    </source>
</evidence>
<feature type="transmembrane region" description="Helical" evidence="6">
    <location>
        <begin position="270"/>
        <end position="289"/>
    </location>
</feature>
<dbReference type="AlphaFoldDB" id="A0A395JGY9"/>
<organism evidence="8 9">
    <name type="scientific">Arenicella xantha</name>
    <dbReference type="NCBI Taxonomy" id="644221"/>
    <lineage>
        <taxon>Bacteria</taxon>
        <taxon>Pseudomonadati</taxon>
        <taxon>Pseudomonadota</taxon>
        <taxon>Gammaproteobacteria</taxon>
        <taxon>Arenicellales</taxon>
        <taxon>Arenicellaceae</taxon>
        <taxon>Arenicella</taxon>
    </lineage>
</organism>
<comment type="similarity">
    <text evidence="2">Belongs to the EamA transporter family.</text>
</comment>
<sequence>MNVEKLAVPLAVITVIVVWSTTPLAIQWSSGGAPMTSALLRVIIGVTVCAAAIMALRQGLPMNKAALRIYAVGSISAFLAMSLFYAAAQLIPSGWIAVLFGVSPLMTGALSALVEPETRLTPSRIAGLLLGIGGLYLVFSAGLKLEEASFSGVVLSLLATLVSSVTSVVSRQLVKDQPLSGMQITTGNLLFAMPLFLIAALIVEPSPNIDTSTRAISSLIYLGLIGTGLGYTLYYFLLKRVTANRISLIALITPITGLCLSSWLNQEPLVTEVWIGAALVCVGLSLYEFKPRLGLRTL</sequence>
<feature type="transmembrane region" description="Helical" evidence="6">
    <location>
        <begin position="125"/>
        <end position="143"/>
    </location>
</feature>
<feature type="transmembrane region" description="Helical" evidence="6">
    <location>
        <begin position="94"/>
        <end position="113"/>
    </location>
</feature>
<evidence type="ECO:0000259" key="7">
    <source>
        <dbReference type="Pfam" id="PF00892"/>
    </source>
</evidence>
<feature type="domain" description="EamA" evidence="7">
    <location>
        <begin position="10"/>
        <end position="139"/>
    </location>
</feature>
<name>A0A395JGY9_9GAMM</name>
<evidence type="ECO:0000256" key="6">
    <source>
        <dbReference type="SAM" id="Phobius"/>
    </source>
</evidence>
<dbReference type="RefSeq" id="WP_113955095.1">
    <property type="nucleotide sequence ID" value="NZ_QNRT01000004.1"/>
</dbReference>
<keyword evidence="9" id="KW-1185">Reference proteome</keyword>
<dbReference type="InterPro" id="IPR000620">
    <property type="entry name" value="EamA_dom"/>
</dbReference>
<comment type="caution">
    <text evidence="8">The sequence shown here is derived from an EMBL/GenBank/DDBJ whole genome shotgun (WGS) entry which is preliminary data.</text>
</comment>
<keyword evidence="5 6" id="KW-0472">Membrane</keyword>
<feature type="transmembrane region" description="Helical" evidence="6">
    <location>
        <begin position="38"/>
        <end position="57"/>
    </location>
</feature>
<gene>
    <name evidence="8" type="ORF">DFR28_104158</name>
</gene>
<reference evidence="8 9" key="1">
    <citation type="submission" date="2018-06" db="EMBL/GenBank/DDBJ databases">
        <title>Genomic Encyclopedia of Type Strains, Phase IV (KMG-IV): sequencing the most valuable type-strain genomes for metagenomic binning, comparative biology and taxonomic classification.</title>
        <authorList>
            <person name="Goeker M."/>
        </authorList>
    </citation>
    <scope>NUCLEOTIDE SEQUENCE [LARGE SCALE GENOMIC DNA]</scope>
    <source>
        <strain evidence="8 9">DSM 24032</strain>
    </source>
</reference>
<feature type="transmembrane region" description="Helical" evidence="6">
    <location>
        <begin position="7"/>
        <end position="26"/>
    </location>
</feature>
<dbReference type="PANTHER" id="PTHR32322:SF2">
    <property type="entry name" value="EAMA DOMAIN-CONTAINING PROTEIN"/>
    <property type="match status" value="1"/>
</dbReference>
<evidence type="ECO:0000256" key="4">
    <source>
        <dbReference type="ARBA" id="ARBA00022989"/>
    </source>
</evidence>
<proteinExistence type="inferred from homology"/>
<keyword evidence="3 6" id="KW-0812">Transmembrane</keyword>
<feature type="transmembrane region" description="Helical" evidence="6">
    <location>
        <begin position="215"/>
        <end position="237"/>
    </location>
</feature>
<evidence type="ECO:0000256" key="3">
    <source>
        <dbReference type="ARBA" id="ARBA00022692"/>
    </source>
</evidence>
<feature type="transmembrane region" description="Helical" evidence="6">
    <location>
        <begin position="69"/>
        <end position="88"/>
    </location>
</feature>
<dbReference type="InterPro" id="IPR037185">
    <property type="entry name" value="EmrE-like"/>
</dbReference>
<dbReference type="PANTHER" id="PTHR32322">
    <property type="entry name" value="INNER MEMBRANE TRANSPORTER"/>
    <property type="match status" value="1"/>
</dbReference>
<evidence type="ECO:0000256" key="2">
    <source>
        <dbReference type="ARBA" id="ARBA00007362"/>
    </source>
</evidence>
<evidence type="ECO:0000313" key="8">
    <source>
        <dbReference type="EMBL" id="RBP49230.1"/>
    </source>
</evidence>
<dbReference type="Pfam" id="PF00892">
    <property type="entry name" value="EamA"/>
    <property type="match status" value="2"/>
</dbReference>
<feature type="transmembrane region" description="Helical" evidence="6">
    <location>
        <begin position="149"/>
        <end position="169"/>
    </location>
</feature>
<dbReference type="EMBL" id="QNRT01000004">
    <property type="protein sequence ID" value="RBP49230.1"/>
    <property type="molecule type" value="Genomic_DNA"/>
</dbReference>
<feature type="domain" description="EamA" evidence="7">
    <location>
        <begin position="151"/>
        <end position="286"/>
    </location>
</feature>
<evidence type="ECO:0000256" key="1">
    <source>
        <dbReference type="ARBA" id="ARBA00004141"/>
    </source>
</evidence>
<dbReference type="InterPro" id="IPR050638">
    <property type="entry name" value="AA-Vitamin_Transporters"/>
</dbReference>
<dbReference type="SUPFAM" id="SSF103481">
    <property type="entry name" value="Multidrug resistance efflux transporter EmrE"/>
    <property type="match status" value="2"/>
</dbReference>
<feature type="transmembrane region" description="Helical" evidence="6">
    <location>
        <begin position="246"/>
        <end position="264"/>
    </location>
</feature>
<comment type="subcellular location">
    <subcellularLocation>
        <location evidence="1">Membrane</location>
        <topology evidence="1">Multi-pass membrane protein</topology>
    </subcellularLocation>
</comment>
<dbReference type="GO" id="GO:0016020">
    <property type="term" value="C:membrane"/>
    <property type="evidence" value="ECO:0007669"/>
    <property type="project" value="UniProtKB-SubCell"/>
</dbReference>
<feature type="transmembrane region" description="Helical" evidence="6">
    <location>
        <begin position="181"/>
        <end position="203"/>
    </location>
</feature>
<protein>
    <submittedName>
        <fullName evidence="8">Drug/metabolite transporter (DMT)-like permease</fullName>
    </submittedName>
</protein>
<evidence type="ECO:0000256" key="5">
    <source>
        <dbReference type="ARBA" id="ARBA00023136"/>
    </source>
</evidence>
<dbReference type="OrthoDB" id="9776210at2"/>
<dbReference type="InParanoid" id="A0A395JGY9"/>
<keyword evidence="4 6" id="KW-1133">Transmembrane helix</keyword>
<dbReference type="FunCoup" id="A0A395JGY9">
    <property type="interactions" value="122"/>
</dbReference>